<evidence type="ECO:0000256" key="7">
    <source>
        <dbReference type="ARBA" id="ARBA00047820"/>
    </source>
</evidence>
<dbReference type="Gene3D" id="3.90.1640.10">
    <property type="entry name" value="inorganic pyrophosphatase (n-terminal core)"/>
    <property type="match status" value="1"/>
</dbReference>
<evidence type="ECO:0000313" key="10">
    <source>
        <dbReference type="Proteomes" id="UP000305202"/>
    </source>
</evidence>
<dbReference type="EMBL" id="SZPQ01000003">
    <property type="protein sequence ID" value="TKI07844.1"/>
    <property type="molecule type" value="Genomic_DNA"/>
</dbReference>
<keyword evidence="3" id="KW-0479">Metal-binding</keyword>
<dbReference type="PANTHER" id="PTHR12112">
    <property type="entry name" value="BNIP - RELATED"/>
    <property type="match status" value="1"/>
</dbReference>
<dbReference type="InterPro" id="IPR038222">
    <property type="entry name" value="DHHA2_dom_sf"/>
</dbReference>
<evidence type="ECO:0000259" key="8">
    <source>
        <dbReference type="SMART" id="SM01131"/>
    </source>
</evidence>
<evidence type="ECO:0000256" key="1">
    <source>
        <dbReference type="ARBA" id="ARBA00001936"/>
    </source>
</evidence>
<dbReference type="InterPro" id="IPR004097">
    <property type="entry name" value="DHHA2"/>
</dbReference>
<evidence type="ECO:0000256" key="3">
    <source>
        <dbReference type="ARBA" id="ARBA00022723"/>
    </source>
</evidence>
<dbReference type="Pfam" id="PF02833">
    <property type="entry name" value="DHHA2"/>
    <property type="match status" value="1"/>
</dbReference>
<evidence type="ECO:0000256" key="5">
    <source>
        <dbReference type="ARBA" id="ARBA00023211"/>
    </source>
</evidence>
<comment type="catalytic activity">
    <reaction evidence="7">
        <text>diphosphate + H2O = 2 phosphate + H(+)</text>
        <dbReference type="Rhea" id="RHEA:24576"/>
        <dbReference type="ChEBI" id="CHEBI:15377"/>
        <dbReference type="ChEBI" id="CHEBI:15378"/>
        <dbReference type="ChEBI" id="CHEBI:33019"/>
        <dbReference type="ChEBI" id="CHEBI:43474"/>
        <dbReference type="EC" id="3.6.1.1"/>
    </reaction>
</comment>
<dbReference type="Gene3D" id="3.10.310.20">
    <property type="entry name" value="DHHA2 domain"/>
    <property type="match status" value="1"/>
</dbReference>
<keyword evidence="4" id="KW-0378">Hydrolase</keyword>
<keyword evidence="10" id="KW-1185">Reference proteome</keyword>
<dbReference type="PANTHER" id="PTHR12112:SF22">
    <property type="entry name" value="MANGANESE-DEPENDENT INORGANIC PYROPHOSPHATASE-RELATED"/>
    <property type="match status" value="1"/>
</dbReference>
<accession>A0ABY2SU26</accession>
<reference evidence="9 10" key="1">
    <citation type="submission" date="2019-04" db="EMBL/GenBank/DDBJ databases">
        <authorList>
            <person name="Li M."/>
            <person name="Gao C."/>
        </authorList>
    </citation>
    <scope>NUCLEOTIDE SEQUENCE [LARGE SCALE GENOMIC DNA]</scope>
    <source>
        <strain evidence="9 10">BGMRC 2031</strain>
    </source>
</reference>
<dbReference type="InterPro" id="IPR001667">
    <property type="entry name" value="DDH_dom"/>
</dbReference>
<dbReference type="InterPro" id="IPR038763">
    <property type="entry name" value="DHH_sf"/>
</dbReference>
<protein>
    <recommendedName>
        <fullName evidence="2">inorganic diphosphatase</fullName>
        <ecNumber evidence="2">3.6.1.1</ecNumber>
    </recommendedName>
    <alternativeName>
        <fullName evidence="6">Pyrophosphate phospho-hydrolase</fullName>
    </alternativeName>
</protein>
<dbReference type="SMART" id="SM01131">
    <property type="entry name" value="DHHA2"/>
    <property type="match status" value="1"/>
</dbReference>
<dbReference type="SUPFAM" id="SSF64182">
    <property type="entry name" value="DHH phosphoesterases"/>
    <property type="match status" value="1"/>
</dbReference>
<proteinExistence type="predicted"/>
<feature type="domain" description="DHHA2" evidence="8">
    <location>
        <begin position="179"/>
        <end position="296"/>
    </location>
</feature>
<dbReference type="EC" id="3.6.1.1" evidence="2"/>
<name>A0ABY2SU26_9HYPH</name>
<comment type="cofactor">
    <cofactor evidence="1">
        <name>Mn(2+)</name>
        <dbReference type="ChEBI" id="CHEBI:29035"/>
    </cofactor>
</comment>
<evidence type="ECO:0000256" key="6">
    <source>
        <dbReference type="ARBA" id="ARBA00032535"/>
    </source>
</evidence>
<comment type="caution">
    <text evidence="9">The sequence shown here is derived from an EMBL/GenBank/DDBJ whole genome shotgun (WGS) entry which is preliminary data.</text>
</comment>
<evidence type="ECO:0000256" key="2">
    <source>
        <dbReference type="ARBA" id="ARBA00012146"/>
    </source>
</evidence>
<dbReference type="Pfam" id="PF01368">
    <property type="entry name" value="DHH"/>
    <property type="match status" value="1"/>
</dbReference>
<organism evidence="9 10">
    <name type="scientific">Martelella alba</name>
    <dbReference type="NCBI Taxonomy" id="2590451"/>
    <lineage>
        <taxon>Bacteria</taxon>
        <taxon>Pseudomonadati</taxon>
        <taxon>Pseudomonadota</taxon>
        <taxon>Alphaproteobacteria</taxon>
        <taxon>Hyphomicrobiales</taxon>
        <taxon>Aurantimonadaceae</taxon>
        <taxon>Martelella</taxon>
    </lineage>
</organism>
<dbReference type="RefSeq" id="WP_136988839.1">
    <property type="nucleotide sequence ID" value="NZ_SZPQ01000003.1"/>
</dbReference>
<keyword evidence="5" id="KW-0464">Manganese</keyword>
<evidence type="ECO:0000256" key="4">
    <source>
        <dbReference type="ARBA" id="ARBA00022801"/>
    </source>
</evidence>
<dbReference type="Proteomes" id="UP000305202">
    <property type="component" value="Unassembled WGS sequence"/>
</dbReference>
<evidence type="ECO:0000313" key="9">
    <source>
        <dbReference type="EMBL" id="TKI07844.1"/>
    </source>
</evidence>
<gene>
    <name evidence="9" type="ORF">FCN80_05260</name>
</gene>
<sequence length="304" mass="33456">MIPVFGHLNPDSDAVCSALVAADWLTFTGRAARAYRLGDINAETRFILHAAGVDGPPPLDRDIAGQDVWLVDFSEFEQGPPSLPAANILGIFDHHRLGSVVSRQPPEVWIKPVGASATLIWHIMRREYPMPLSAAQAILLLGAIFSDTVCLTSSTTTPTDHEAADSLCALAGLDRRSFSRDLLAAKTDLTGYTPRQLLEKDVKFYRIGEAAVKIAQIEVAETTDWQAILPGLQSAMGAMLAEQSGLDNIVLMLTDIDRKDTRLYFAREFPGHQQPVMLRNVMSRKKEVLPWLTDELARLSAARR</sequence>